<feature type="compositionally biased region" description="Polar residues" evidence="6">
    <location>
        <begin position="1"/>
        <end position="18"/>
    </location>
</feature>
<dbReference type="SMART" id="SM00389">
    <property type="entry name" value="HOX"/>
    <property type="match status" value="1"/>
</dbReference>
<keyword evidence="8" id="KW-1185">Reference proteome</keyword>
<dbReference type="InterPro" id="IPR009057">
    <property type="entry name" value="Homeodomain-like_sf"/>
</dbReference>
<dbReference type="InterPro" id="IPR001356">
    <property type="entry name" value="HD"/>
</dbReference>
<evidence type="ECO:0000313" key="9">
    <source>
        <dbReference type="RefSeq" id="XP_036366962.1"/>
    </source>
</evidence>
<dbReference type="RefSeq" id="XP_036366962.1">
    <property type="nucleotide sequence ID" value="XM_036511069.1"/>
</dbReference>
<feature type="compositionally biased region" description="Polar residues" evidence="6">
    <location>
        <begin position="537"/>
        <end position="550"/>
    </location>
</feature>
<name>A0A7E6FHA5_9MOLL</name>
<feature type="compositionally biased region" description="Low complexity" evidence="6">
    <location>
        <begin position="246"/>
        <end position="257"/>
    </location>
</feature>
<dbReference type="Proteomes" id="UP000515154">
    <property type="component" value="Linkage group LG18"/>
</dbReference>
<comment type="similarity">
    <text evidence="1">Belongs to the TALE/MEIS homeobox family.</text>
</comment>
<feature type="compositionally biased region" description="Low complexity" evidence="6">
    <location>
        <begin position="174"/>
        <end position="222"/>
    </location>
</feature>
<evidence type="ECO:0000256" key="5">
    <source>
        <dbReference type="PROSITE-ProRule" id="PRU00108"/>
    </source>
</evidence>
<sequence length="612" mass="64529">MLATTHIVSPTASPNLPESKSSTSSSGTSTTTSVITQQTTSSGQQGSESHSLEHEKKAICRHPLFPLMALLFEKCERATQTPDCPAGDNFDVDIQAFVQHQEKDRNPFFSDDTELDSLMLKAIQVLRIHLLELEKVNELCKDFCHRYITCLKSKMQSEHLLRTEVHSPTPNFDGSMSSSSGSNSGNVTPSLSTSSSQLTPTTTGPSSAPGTTGITTTTSSSSSGGGGGGGGGGSRSSTSNHHHHSTSTTSTTTTTTTNNNSLAAAAAAAVSLQGQLQMQQQVVASMAANNVLIQQGLAAAAAQPAALSMGSLGQGQIVSGGTVYQMVQTPQGIVAQPIQIRTASLPNQVASGSPLIHGSTPLSQIGVVGTPNIIGQIPVTSAPPTPASTQITPMGNLAQLGSDDEDMICKRKTKRGILPKTATKIMRSWLFQNIVHPYPSEDEKRQIAAQTNLTLLQVNNWFINARRRILQPMLDASNPDQAKVKKNKPPNRPLQRFWPENIANLRPQIPTTLDGNLSGSSSPLSIGDADGIGDGASNESSPLATSSQPSNQTIVLPNMETATFVLNDGHIVNASASLDKFRLDHIAGHTSLETSRKHPGSFTIATSMLPPS</sequence>
<dbReference type="Pfam" id="PF05920">
    <property type="entry name" value="Homeobox_KN"/>
    <property type="match status" value="1"/>
</dbReference>
<evidence type="ECO:0000256" key="3">
    <source>
        <dbReference type="ARBA" id="ARBA00023155"/>
    </source>
</evidence>
<evidence type="ECO:0000313" key="8">
    <source>
        <dbReference type="Proteomes" id="UP000515154"/>
    </source>
</evidence>
<dbReference type="GO" id="GO:0005634">
    <property type="term" value="C:nucleus"/>
    <property type="evidence" value="ECO:0007669"/>
    <property type="project" value="UniProtKB-SubCell"/>
</dbReference>
<feature type="compositionally biased region" description="Polar residues" evidence="6">
    <location>
        <begin position="509"/>
        <end position="524"/>
    </location>
</feature>
<keyword evidence="4 5" id="KW-0539">Nucleus</keyword>
<dbReference type="Gene3D" id="1.10.10.60">
    <property type="entry name" value="Homeodomain-like"/>
    <property type="match status" value="1"/>
</dbReference>
<organism evidence="8 10">
    <name type="scientific">Octopus sinensis</name>
    <name type="common">East Asian common octopus</name>
    <dbReference type="NCBI Taxonomy" id="2607531"/>
    <lineage>
        <taxon>Eukaryota</taxon>
        <taxon>Metazoa</taxon>
        <taxon>Spiralia</taxon>
        <taxon>Lophotrochozoa</taxon>
        <taxon>Mollusca</taxon>
        <taxon>Cephalopoda</taxon>
        <taxon>Coleoidea</taxon>
        <taxon>Octopodiformes</taxon>
        <taxon>Octopoda</taxon>
        <taxon>Incirrata</taxon>
        <taxon>Octopodidae</taxon>
        <taxon>Octopus</taxon>
    </lineage>
</organism>
<dbReference type="RefSeq" id="XP_036366963.1">
    <property type="nucleotide sequence ID" value="XM_036511070.1"/>
</dbReference>
<feature type="compositionally biased region" description="Gly residues" evidence="6">
    <location>
        <begin position="223"/>
        <end position="234"/>
    </location>
</feature>
<feature type="compositionally biased region" description="Low complexity" evidence="6">
    <location>
        <begin position="19"/>
        <end position="49"/>
    </location>
</feature>
<proteinExistence type="inferred from homology"/>
<feature type="region of interest" description="Disordered" evidence="6">
    <location>
        <begin position="1"/>
        <end position="53"/>
    </location>
</feature>
<evidence type="ECO:0000256" key="4">
    <source>
        <dbReference type="ARBA" id="ARBA00023242"/>
    </source>
</evidence>
<feature type="region of interest" description="Disordered" evidence="6">
    <location>
        <begin position="165"/>
        <end position="257"/>
    </location>
</feature>
<dbReference type="InterPro" id="IPR032453">
    <property type="entry name" value="PKNOX/Meis_N"/>
</dbReference>
<evidence type="ECO:0000313" key="10">
    <source>
        <dbReference type="RefSeq" id="XP_036366963.1"/>
    </source>
</evidence>
<dbReference type="FunFam" id="1.10.10.60:FF:000004">
    <property type="entry name" value="Meis2 homeobox isoform 2c"/>
    <property type="match status" value="1"/>
</dbReference>
<feature type="domain" description="Homeobox" evidence="7">
    <location>
        <begin position="409"/>
        <end position="472"/>
    </location>
</feature>
<feature type="region of interest" description="Disordered" evidence="6">
    <location>
        <begin position="509"/>
        <end position="550"/>
    </location>
</feature>
<comment type="subcellular location">
    <subcellularLocation>
        <location evidence="5">Nucleus</location>
    </subcellularLocation>
</comment>
<dbReference type="GO" id="GO:0003677">
    <property type="term" value="F:DNA binding"/>
    <property type="evidence" value="ECO:0007669"/>
    <property type="project" value="UniProtKB-UniRule"/>
</dbReference>
<evidence type="ECO:0000256" key="2">
    <source>
        <dbReference type="ARBA" id="ARBA00023125"/>
    </source>
</evidence>
<dbReference type="InterPro" id="IPR008422">
    <property type="entry name" value="KN_HD"/>
</dbReference>
<dbReference type="KEGG" id="osn:118767065"/>
<dbReference type="InterPro" id="IPR050224">
    <property type="entry name" value="TALE_homeobox"/>
</dbReference>
<keyword evidence="3 5" id="KW-0371">Homeobox</keyword>
<dbReference type="Pfam" id="PF16493">
    <property type="entry name" value="Meis_PKNOX_N"/>
    <property type="match status" value="1"/>
</dbReference>
<dbReference type="AlphaFoldDB" id="A0A7E6FHA5"/>
<dbReference type="CDD" id="cd00086">
    <property type="entry name" value="homeodomain"/>
    <property type="match status" value="1"/>
</dbReference>
<protein>
    <submittedName>
        <fullName evidence="9 10">Homeobox protein PKNOX2-like isoform X1</fullName>
    </submittedName>
</protein>
<evidence type="ECO:0000256" key="6">
    <source>
        <dbReference type="SAM" id="MobiDB-lite"/>
    </source>
</evidence>
<accession>A0A7E6FHA5</accession>
<dbReference type="PANTHER" id="PTHR11850">
    <property type="entry name" value="HOMEOBOX PROTEIN TRANSCRIPTION FACTORS"/>
    <property type="match status" value="1"/>
</dbReference>
<evidence type="ECO:0000256" key="1">
    <source>
        <dbReference type="ARBA" id="ARBA00009661"/>
    </source>
</evidence>
<dbReference type="PROSITE" id="PS50071">
    <property type="entry name" value="HOMEOBOX_2"/>
    <property type="match status" value="1"/>
</dbReference>
<keyword evidence="2 5" id="KW-0238">DNA-binding</keyword>
<evidence type="ECO:0000259" key="7">
    <source>
        <dbReference type="PROSITE" id="PS50071"/>
    </source>
</evidence>
<feature type="DNA-binding region" description="Homeobox" evidence="5">
    <location>
        <begin position="411"/>
        <end position="473"/>
    </location>
</feature>
<feature type="region of interest" description="Disordered" evidence="6">
    <location>
        <begin position="474"/>
        <end position="496"/>
    </location>
</feature>
<dbReference type="GO" id="GO:0006355">
    <property type="term" value="P:regulation of DNA-templated transcription"/>
    <property type="evidence" value="ECO:0007669"/>
    <property type="project" value="InterPro"/>
</dbReference>
<dbReference type="SUPFAM" id="SSF46689">
    <property type="entry name" value="Homeodomain-like"/>
    <property type="match status" value="1"/>
</dbReference>
<gene>
    <name evidence="9 10" type="primary">LOC118767065</name>
</gene>
<reference evidence="9 10" key="1">
    <citation type="submission" date="2025-08" db="UniProtKB">
        <authorList>
            <consortium name="RefSeq"/>
        </authorList>
    </citation>
    <scope>IDENTIFICATION</scope>
</reference>